<protein>
    <submittedName>
        <fullName evidence="2">Uncharacterized protein</fullName>
    </submittedName>
</protein>
<evidence type="ECO:0000256" key="1">
    <source>
        <dbReference type="SAM" id="MobiDB-lite"/>
    </source>
</evidence>
<gene>
    <name evidence="2" type="ORF">PHLGIDRAFT_156938</name>
</gene>
<name>A0A0C3P070_PHLG1</name>
<evidence type="ECO:0000313" key="3">
    <source>
        <dbReference type="Proteomes" id="UP000053257"/>
    </source>
</evidence>
<sequence length="137" mass="15082">MASTISHSEPGCGACDKLKYTSSYMRRNHWRQVHQKTCLLKWAGGAEHSSLTRAHDGKWYCPQCHASFGGGPQAIQKHVAHGACQETRKKAAVSKPVQYVGDPTRIVRGPGVNKGRKKGSQPVKDEDNADNQIVEMK</sequence>
<keyword evidence="3" id="KW-1185">Reference proteome</keyword>
<reference evidence="2 3" key="1">
    <citation type="journal article" date="2014" name="PLoS Genet.">
        <title>Analysis of the Phlebiopsis gigantea genome, transcriptome and secretome provides insight into its pioneer colonization strategies of wood.</title>
        <authorList>
            <person name="Hori C."/>
            <person name="Ishida T."/>
            <person name="Igarashi K."/>
            <person name="Samejima M."/>
            <person name="Suzuki H."/>
            <person name="Master E."/>
            <person name="Ferreira P."/>
            <person name="Ruiz-Duenas F.J."/>
            <person name="Held B."/>
            <person name="Canessa P."/>
            <person name="Larrondo L.F."/>
            <person name="Schmoll M."/>
            <person name="Druzhinina I.S."/>
            <person name="Kubicek C.P."/>
            <person name="Gaskell J.A."/>
            <person name="Kersten P."/>
            <person name="St John F."/>
            <person name="Glasner J."/>
            <person name="Sabat G."/>
            <person name="Splinter BonDurant S."/>
            <person name="Syed K."/>
            <person name="Yadav J."/>
            <person name="Mgbeahuruike A.C."/>
            <person name="Kovalchuk A."/>
            <person name="Asiegbu F.O."/>
            <person name="Lackner G."/>
            <person name="Hoffmeister D."/>
            <person name="Rencoret J."/>
            <person name="Gutierrez A."/>
            <person name="Sun H."/>
            <person name="Lindquist E."/>
            <person name="Barry K."/>
            <person name="Riley R."/>
            <person name="Grigoriev I.V."/>
            <person name="Henrissat B."/>
            <person name="Kues U."/>
            <person name="Berka R.M."/>
            <person name="Martinez A.T."/>
            <person name="Covert S.F."/>
            <person name="Blanchette R.A."/>
            <person name="Cullen D."/>
        </authorList>
    </citation>
    <scope>NUCLEOTIDE SEQUENCE [LARGE SCALE GENOMIC DNA]</scope>
    <source>
        <strain evidence="2 3">11061_1 CR5-6</strain>
    </source>
</reference>
<dbReference type="EMBL" id="KN840448">
    <property type="protein sequence ID" value="KIP11134.1"/>
    <property type="molecule type" value="Genomic_DNA"/>
</dbReference>
<feature type="region of interest" description="Disordered" evidence="1">
    <location>
        <begin position="102"/>
        <end position="137"/>
    </location>
</feature>
<accession>A0A0C3P070</accession>
<dbReference type="AlphaFoldDB" id="A0A0C3P070"/>
<dbReference type="HOGENOM" id="CLU_1865858_0_0_1"/>
<dbReference type="Proteomes" id="UP000053257">
    <property type="component" value="Unassembled WGS sequence"/>
</dbReference>
<evidence type="ECO:0000313" key="2">
    <source>
        <dbReference type="EMBL" id="KIP11134.1"/>
    </source>
</evidence>
<proteinExistence type="predicted"/>
<organism evidence="2 3">
    <name type="scientific">Phlebiopsis gigantea (strain 11061_1 CR5-6)</name>
    <name type="common">White-rot fungus</name>
    <name type="synonym">Peniophora gigantea</name>
    <dbReference type="NCBI Taxonomy" id="745531"/>
    <lineage>
        <taxon>Eukaryota</taxon>
        <taxon>Fungi</taxon>
        <taxon>Dikarya</taxon>
        <taxon>Basidiomycota</taxon>
        <taxon>Agaricomycotina</taxon>
        <taxon>Agaricomycetes</taxon>
        <taxon>Polyporales</taxon>
        <taxon>Phanerochaetaceae</taxon>
        <taxon>Phlebiopsis</taxon>
    </lineage>
</organism>